<dbReference type="Proteomes" id="UP000031443">
    <property type="component" value="Unassembled WGS sequence"/>
</dbReference>
<dbReference type="GO" id="GO:1904158">
    <property type="term" value="P:axonemal central apparatus assembly"/>
    <property type="evidence" value="ECO:0007669"/>
    <property type="project" value="TreeGrafter"/>
</dbReference>
<protein>
    <submittedName>
        <fullName evidence="1">Sperm-associated antigen 17</fullName>
    </submittedName>
</protein>
<reference evidence="2" key="1">
    <citation type="journal article" date="2013" name="Nat. Genet.">
        <title>The draft genomes of soft-shell turtle and green sea turtle yield insights into the development and evolution of the turtle-specific body plan.</title>
        <authorList>
            <person name="Wang Z."/>
            <person name="Pascual-Anaya J."/>
            <person name="Zadissa A."/>
            <person name="Li W."/>
            <person name="Niimura Y."/>
            <person name="Huang Z."/>
            <person name="Li C."/>
            <person name="White S."/>
            <person name="Xiong Z."/>
            <person name="Fang D."/>
            <person name="Wang B."/>
            <person name="Ming Y."/>
            <person name="Chen Y."/>
            <person name="Zheng Y."/>
            <person name="Kuraku S."/>
            <person name="Pignatelli M."/>
            <person name="Herrero J."/>
            <person name="Beal K."/>
            <person name="Nozawa M."/>
            <person name="Li Q."/>
            <person name="Wang J."/>
            <person name="Zhang H."/>
            <person name="Yu L."/>
            <person name="Shigenobu S."/>
            <person name="Wang J."/>
            <person name="Liu J."/>
            <person name="Flicek P."/>
            <person name="Searle S."/>
            <person name="Wang J."/>
            <person name="Kuratani S."/>
            <person name="Yin Y."/>
            <person name="Aken B."/>
            <person name="Zhang G."/>
            <person name="Irie N."/>
        </authorList>
    </citation>
    <scope>NUCLEOTIDE SEQUENCE [LARGE SCALE GENOMIC DNA]</scope>
</reference>
<evidence type="ECO:0000313" key="2">
    <source>
        <dbReference type="Proteomes" id="UP000031443"/>
    </source>
</evidence>
<proteinExistence type="predicted"/>
<dbReference type="GO" id="GO:1990716">
    <property type="term" value="C:axonemal central apparatus"/>
    <property type="evidence" value="ECO:0007669"/>
    <property type="project" value="TreeGrafter"/>
</dbReference>
<dbReference type="GO" id="GO:0003351">
    <property type="term" value="P:epithelial cilium movement involved in extracellular fluid movement"/>
    <property type="evidence" value="ECO:0007669"/>
    <property type="project" value="TreeGrafter"/>
</dbReference>
<dbReference type="InterPro" id="IPR026173">
    <property type="entry name" value="SPAG17"/>
</dbReference>
<dbReference type="PANTHER" id="PTHR21963:SF1">
    <property type="entry name" value="SPERM-ASSOCIATED ANTIGEN 17"/>
    <property type="match status" value="1"/>
</dbReference>
<dbReference type="Pfam" id="PF14874">
    <property type="entry name" value="PapD-like"/>
    <property type="match status" value="1"/>
</dbReference>
<name>M7ATZ0_CHEMY</name>
<dbReference type="AlphaFoldDB" id="M7ATZ0"/>
<evidence type="ECO:0000313" key="1">
    <source>
        <dbReference type="EMBL" id="EMP28179.1"/>
    </source>
</evidence>
<gene>
    <name evidence="1" type="ORF">UY3_14724</name>
</gene>
<dbReference type="STRING" id="8469.M7ATZ0"/>
<sequence length="447" mass="48179">MSVEKELEDKEDLEVKWEERSRTQSLLVDAAGQPRKEKVKLPLSIQGCKPESVLNEKVEDPVGGKVNTSSVATATQHLCGFHLIPPKVIFGVLKEGYTYAATVTLKNVGVDFIRFRVKQPPPSTGLRVIYTPGPVAAGLQAELEIEIYAMAIGVEGGRSCQHLVYSVDKPAMISTMGHPHYINHWHWGFLWGNCSGPQAGIGPQHQEALLLPGHHNQRPWRQSPLALAGAEDPSPTSIVIPTQHPDRASGPSGLPWPIIGISGLRLGRSTNSTSCCTVPSTDSGPNPSVYHGTELTAAPAAALSLLALWDHSVAEGSDQTPVPAALSSLSPGEAVAATSTAPALEDTRVLQQLLRQVAQNQNIKMEEVVEEADPMVDILSPPGPSRIVLPLIKTTSDATKTLWQTPSSLPPTKRYERRSFVPSHGYEHLYTHSQPDSLVVDVANQCA</sequence>
<accession>M7ATZ0</accession>
<dbReference type="EMBL" id="KB565229">
    <property type="protein sequence ID" value="EMP28179.1"/>
    <property type="molecule type" value="Genomic_DNA"/>
</dbReference>
<keyword evidence="2" id="KW-1185">Reference proteome</keyword>
<dbReference type="GO" id="GO:0005576">
    <property type="term" value="C:extracellular region"/>
    <property type="evidence" value="ECO:0007669"/>
    <property type="project" value="GOC"/>
</dbReference>
<organism evidence="1 2">
    <name type="scientific">Chelonia mydas</name>
    <name type="common">Green sea-turtle</name>
    <name type="synonym">Chelonia agassizi</name>
    <dbReference type="NCBI Taxonomy" id="8469"/>
    <lineage>
        <taxon>Eukaryota</taxon>
        <taxon>Metazoa</taxon>
        <taxon>Chordata</taxon>
        <taxon>Craniata</taxon>
        <taxon>Vertebrata</taxon>
        <taxon>Euteleostomi</taxon>
        <taxon>Archelosauria</taxon>
        <taxon>Testudinata</taxon>
        <taxon>Testudines</taxon>
        <taxon>Cryptodira</taxon>
        <taxon>Durocryptodira</taxon>
        <taxon>Americhelydia</taxon>
        <taxon>Chelonioidea</taxon>
        <taxon>Cheloniidae</taxon>
        <taxon>Chelonia</taxon>
    </lineage>
</organism>
<dbReference type="PANTHER" id="PTHR21963">
    <property type="entry name" value="PF6"/>
    <property type="match status" value="1"/>
</dbReference>